<evidence type="ECO:0000313" key="6">
    <source>
        <dbReference type="EMBL" id="KAJ9548436.1"/>
    </source>
</evidence>
<reference evidence="6" key="1">
    <citation type="submission" date="2023-03" db="EMBL/GenBank/DDBJ databases">
        <title>Chromosome-scale reference genome and RAD-based genetic map of yellow starthistle (Centaurea solstitialis) reveal putative structural variation and QTLs associated with invader traits.</title>
        <authorList>
            <person name="Reatini B."/>
            <person name="Cang F.A."/>
            <person name="Jiang Q."/>
            <person name="Mckibben M.T.W."/>
            <person name="Barker M.S."/>
            <person name="Rieseberg L.H."/>
            <person name="Dlugosch K.M."/>
        </authorList>
    </citation>
    <scope>NUCLEOTIDE SEQUENCE</scope>
    <source>
        <strain evidence="6">CAN-66</strain>
        <tissue evidence="6">Leaf</tissue>
    </source>
</reference>
<protein>
    <recommendedName>
        <fullName evidence="5">Phorbol-ester/DAG-type domain-containing protein</fullName>
    </recommendedName>
</protein>
<keyword evidence="7" id="KW-1185">Reference proteome</keyword>
<keyword evidence="4" id="KW-0862">Zinc</keyword>
<evidence type="ECO:0000256" key="1">
    <source>
        <dbReference type="ARBA" id="ARBA00022723"/>
    </source>
</evidence>
<organism evidence="6 7">
    <name type="scientific">Centaurea solstitialis</name>
    <name type="common">yellow star-thistle</name>
    <dbReference type="NCBI Taxonomy" id="347529"/>
    <lineage>
        <taxon>Eukaryota</taxon>
        <taxon>Viridiplantae</taxon>
        <taxon>Streptophyta</taxon>
        <taxon>Embryophyta</taxon>
        <taxon>Tracheophyta</taxon>
        <taxon>Spermatophyta</taxon>
        <taxon>Magnoliopsida</taxon>
        <taxon>eudicotyledons</taxon>
        <taxon>Gunneridae</taxon>
        <taxon>Pentapetalae</taxon>
        <taxon>asterids</taxon>
        <taxon>campanulids</taxon>
        <taxon>Asterales</taxon>
        <taxon>Asteraceae</taxon>
        <taxon>Carduoideae</taxon>
        <taxon>Cardueae</taxon>
        <taxon>Centaureinae</taxon>
        <taxon>Centaurea</taxon>
    </lineage>
</organism>
<dbReference type="SMART" id="SM00249">
    <property type="entry name" value="PHD"/>
    <property type="match status" value="4"/>
</dbReference>
<feature type="domain" description="Phorbol-ester/DAG-type" evidence="5">
    <location>
        <begin position="513"/>
        <end position="571"/>
    </location>
</feature>
<accession>A0AA38WHD4</accession>
<evidence type="ECO:0000256" key="2">
    <source>
        <dbReference type="ARBA" id="ARBA00022737"/>
    </source>
</evidence>
<evidence type="ECO:0000313" key="7">
    <source>
        <dbReference type="Proteomes" id="UP001172457"/>
    </source>
</evidence>
<dbReference type="PROSITE" id="PS50081">
    <property type="entry name" value="ZF_DAG_PE_2"/>
    <property type="match status" value="2"/>
</dbReference>
<feature type="domain" description="Phorbol-ester/DAG-type" evidence="5">
    <location>
        <begin position="599"/>
        <end position="647"/>
    </location>
</feature>
<dbReference type="InterPro" id="IPR053192">
    <property type="entry name" value="Vacuole_Formation_Reg"/>
</dbReference>
<keyword evidence="2" id="KW-0677">Repeat</keyword>
<dbReference type="PANTHER" id="PTHR32410:SF161">
    <property type="entry name" value="DC1, ZINC FINGER, RING_FYVE_PHD-TYPE-RELATED"/>
    <property type="match status" value="1"/>
</dbReference>
<dbReference type="EMBL" id="JARYMX010000005">
    <property type="protein sequence ID" value="KAJ9548436.1"/>
    <property type="molecule type" value="Genomic_DNA"/>
</dbReference>
<evidence type="ECO:0000256" key="4">
    <source>
        <dbReference type="ARBA" id="ARBA00022833"/>
    </source>
</evidence>
<comment type="caution">
    <text evidence="6">The sequence shown here is derived from an EMBL/GenBank/DDBJ whole genome shotgun (WGS) entry which is preliminary data.</text>
</comment>
<dbReference type="AlphaFoldDB" id="A0AA38WHD4"/>
<dbReference type="Pfam" id="PF03107">
    <property type="entry name" value="C1_2"/>
    <property type="match status" value="6"/>
</dbReference>
<gene>
    <name evidence="6" type="ORF">OSB04_020979</name>
</gene>
<evidence type="ECO:0000259" key="5">
    <source>
        <dbReference type="PROSITE" id="PS50081"/>
    </source>
</evidence>
<keyword evidence="3" id="KW-0863">Zinc-finger</keyword>
<dbReference type="InterPro" id="IPR002219">
    <property type="entry name" value="PKC_DAG/PE"/>
</dbReference>
<name>A0AA38WHD4_9ASTR</name>
<dbReference type="SUPFAM" id="SSF57889">
    <property type="entry name" value="Cysteine-rich domain"/>
    <property type="match status" value="6"/>
</dbReference>
<dbReference type="GO" id="GO:0008270">
    <property type="term" value="F:zinc ion binding"/>
    <property type="evidence" value="ECO:0007669"/>
    <property type="project" value="UniProtKB-KW"/>
</dbReference>
<dbReference type="InterPro" id="IPR001965">
    <property type="entry name" value="Znf_PHD"/>
</dbReference>
<dbReference type="PANTHER" id="PTHR32410">
    <property type="entry name" value="CYSTEINE/HISTIDINE-RICH C1 DOMAIN FAMILY PROTEIN"/>
    <property type="match status" value="1"/>
</dbReference>
<evidence type="ECO:0000256" key="3">
    <source>
        <dbReference type="ARBA" id="ARBA00022771"/>
    </source>
</evidence>
<dbReference type="Proteomes" id="UP001172457">
    <property type="component" value="Chromosome 5"/>
</dbReference>
<dbReference type="InterPro" id="IPR046349">
    <property type="entry name" value="C1-like_sf"/>
</dbReference>
<keyword evidence="1" id="KW-0479">Metal-binding</keyword>
<sequence>MFHHKHPLSLIDLQIDDLTYLDEEEDDVKQEIEAKQEFRCRCNRCGEKINWFHRYYYNCKECSGYSIHKFCAEIPTTLEHHLSHKAHPLILLLQRDIRWRCRICYTNHEPEELGYRCSSGCDFSTDVKCVVEWLKNNIIHHPSHVHPLVPINKRITCECDACGKEHKGIFYHCTTCPTLFLHRDCAFLPRKLRIQDATDGCFSHTHPLTLAYSFPKADQIANYFPRCRVCDKSFYDNEWIYKCDDCRYYTHLDCATTKGEPGLGKSIKNFEDANYPDLLYFPLPDQKDSLLKEIFFKQMASSPTPVNILQHRSHPHPLILVDHHDTKSCDHLLHNPMKKIELLCNGCLRPITDMPFYKCSSSTTTTTTTLNQCEEECCDDFVLHEWCTRLPDQVLDHPAHPQHPLLLLPNSSHHHKLLGVFKCRVCNLRCNGFVYSCVECDYHIDVNCAFMPDKIVHDVHPNHLIWRVRSRPYYKSCRSCLDGINENGFSYSCTTCDFHLHPECALFLPKTIRHRFDKHPMKLSYFPIENHKSLYFCDVCEEEFDPECWFYHCYDCVQSIHSACSPIILDCKRAAPYYLRISEFLNIKFGGIHNIEDHPHPVSLDQGIESDGRCNQCGRSLWYKMIFKCLECKYVIHFKCCKSFNGW</sequence>
<proteinExistence type="predicted"/>
<dbReference type="InterPro" id="IPR004146">
    <property type="entry name" value="DC1"/>
</dbReference>